<dbReference type="InterPro" id="IPR037493">
    <property type="entry name" value="ExoIII-like"/>
</dbReference>
<dbReference type="Pfam" id="PF03372">
    <property type="entry name" value="Exo_endo_phos"/>
    <property type="match status" value="1"/>
</dbReference>
<feature type="site" description="Interaction with DNA substrate" evidence="8">
    <location>
        <position position="253"/>
    </location>
</feature>
<protein>
    <submittedName>
        <fullName evidence="10">Exodeoxyribonuclease III</fullName>
        <ecNumber evidence="10">3.1.11.2</ecNumber>
    </submittedName>
</protein>
<dbReference type="InterPro" id="IPR004808">
    <property type="entry name" value="AP_endonuc_1"/>
</dbReference>
<dbReference type="GO" id="GO:0008311">
    <property type="term" value="F:double-stranded DNA 3'-5' DNA exonuclease activity"/>
    <property type="evidence" value="ECO:0007669"/>
    <property type="project" value="UniProtKB-EC"/>
</dbReference>
<feature type="binding site" evidence="7">
    <location>
        <position position="152"/>
    </location>
    <ligand>
        <name>Mg(2+)</name>
        <dbReference type="ChEBI" id="CHEBI:18420"/>
        <label>1</label>
    </ligand>
</feature>
<feature type="binding site" evidence="7">
    <location>
        <position position="252"/>
    </location>
    <ligand>
        <name>Mg(2+)</name>
        <dbReference type="ChEBI" id="CHEBI:18420"/>
        <label>1</label>
    </ligand>
</feature>
<dbReference type="EMBL" id="CP001340">
    <property type="protein sequence ID" value="ACL95555.1"/>
    <property type="molecule type" value="Genomic_DNA"/>
</dbReference>
<evidence type="ECO:0000256" key="2">
    <source>
        <dbReference type="ARBA" id="ARBA00007092"/>
    </source>
</evidence>
<dbReference type="PATRIC" id="fig|565050.3.peg.2048"/>
<dbReference type="Gene3D" id="3.60.10.10">
    <property type="entry name" value="Endonuclease/exonuclease/phosphatase"/>
    <property type="match status" value="1"/>
</dbReference>
<evidence type="ECO:0000256" key="1">
    <source>
        <dbReference type="ARBA" id="ARBA00001936"/>
    </source>
</evidence>
<feature type="site" description="Important for catalytic activity" evidence="8">
    <location>
        <position position="223"/>
    </location>
</feature>
<evidence type="ECO:0000256" key="7">
    <source>
        <dbReference type="PIRSR" id="PIRSR604808-2"/>
    </source>
</evidence>
<comment type="cofactor">
    <cofactor evidence="7">
        <name>Mg(2+)</name>
        <dbReference type="ChEBI" id="CHEBI:18420"/>
    </cofactor>
    <cofactor evidence="7">
        <name>Mn(2+)</name>
        <dbReference type="ChEBI" id="CHEBI:29035"/>
    </cofactor>
    <text evidence="7">Probably binds two magnesium or manganese ions per subunit.</text>
</comment>
<feature type="binding site" evidence="7">
    <location>
        <position position="34"/>
    </location>
    <ligand>
        <name>Mg(2+)</name>
        <dbReference type="ChEBI" id="CHEBI:18420"/>
        <label>1</label>
    </ligand>
</feature>
<dbReference type="GeneID" id="7330396"/>
<dbReference type="PhylomeDB" id="A0A0H3C856"/>
<dbReference type="OrthoDB" id="9803914at2"/>
<keyword evidence="7" id="KW-0464">Manganese</keyword>
<sequence length="262" mass="29351">MRIATWNVNSINARLEGVLAWFESEAPDVAVLQEIKCVDEKFPTEAFERLGYNVAVHGQKTYNGVALLSKHPIEDVRKGLPFLSEDEVDEQARYIEAVIAAPTPFRVVGIYLPNGNPIGTEKFAYKLSWMRRLHAHAQGLLAFEEPLVIAGDYNVIPEVEDVANPQAWLGDALFQPESRAAFRALKNLGFADAYMQADGAPGGYTFWDYQAGAWQRNLGIRIDHLLLSPQAADRLTGLVIHRDERDKEKPSDHVPVVGRFRI</sequence>
<evidence type="ECO:0000259" key="9">
    <source>
        <dbReference type="Pfam" id="PF03372"/>
    </source>
</evidence>
<dbReference type="InterPro" id="IPR020848">
    <property type="entry name" value="AP_endonuclease_F1_CS"/>
</dbReference>
<proteinExistence type="inferred from homology"/>
<evidence type="ECO:0000313" key="11">
    <source>
        <dbReference type="Proteomes" id="UP000001364"/>
    </source>
</evidence>
<feature type="binding site" evidence="7">
    <location>
        <position position="154"/>
    </location>
    <ligand>
        <name>Mg(2+)</name>
        <dbReference type="ChEBI" id="CHEBI:18420"/>
        <label>1</label>
    </ligand>
</feature>
<dbReference type="PROSITE" id="PS51435">
    <property type="entry name" value="AP_NUCLEASE_F1_4"/>
    <property type="match status" value="1"/>
</dbReference>
<comment type="similarity">
    <text evidence="2">Belongs to the DNA repair enzymes AP/ExoA family.</text>
</comment>
<dbReference type="EC" id="3.1.11.2" evidence="10"/>
<evidence type="ECO:0000256" key="3">
    <source>
        <dbReference type="ARBA" id="ARBA00022723"/>
    </source>
</evidence>
<feature type="active site" description="Proton donor/acceptor" evidence="6">
    <location>
        <position position="152"/>
    </location>
</feature>
<dbReference type="RefSeq" id="YP_002517463.1">
    <property type="nucleotide sequence ID" value="NC_011916.1"/>
</dbReference>
<dbReference type="NCBIfam" id="TIGR00195">
    <property type="entry name" value="exoDNase_III"/>
    <property type="match status" value="1"/>
</dbReference>
<feature type="domain" description="Endonuclease/exonuclease/phosphatase" evidence="9">
    <location>
        <begin position="4"/>
        <end position="253"/>
    </location>
</feature>
<reference evidence="10 11" key="1">
    <citation type="journal article" date="2010" name="J. Bacteriol.">
        <title>The genetic basis of laboratory adaptation in Caulobacter crescentus.</title>
        <authorList>
            <person name="Marks M.E."/>
            <person name="Castro-Rojas C.M."/>
            <person name="Teiling C."/>
            <person name="Du L."/>
            <person name="Kapatral V."/>
            <person name="Walunas T.L."/>
            <person name="Crosson S."/>
        </authorList>
    </citation>
    <scope>NUCLEOTIDE SEQUENCE [LARGE SCALE GENOMIC DNA]</scope>
    <source>
        <strain evidence="11">NA1000 / CB15N</strain>
    </source>
</reference>
<dbReference type="SMR" id="A0A0H3C856"/>
<dbReference type="RefSeq" id="WP_010919877.1">
    <property type="nucleotide sequence ID" value="NC_011916.1"/>
</dbReference>
<dbReference type="KEGG" id="ccs:CCNA_02090"/>
<evidence type="ECO:0000256" key="5">
    <source>
        <dbReference type="ARBA" id="ARBA00022842"/>
    </source>
</evidence>
<keyword evidence="3 7" id="KW-0479">Metal-binding</keyword>
<dbReference type="PANTHER" id="PTHR43250:SF2">
    <property type="entry name" value="EXODEOXYRIBONUCLEASE III"/>
    <property type="match status" value="1"/>
</dbReference>
<evidence type="ECO:0000256" key="4">
    <source>
        <dbReference type="ARBA" id="ARBA00022801"/>
    </source>
</evidence>
<dbReference type="GO" id="GO:0004519">
    <property type="term" value="F:endonuclease activity"/>
    <property type="evidence" value="ECO:0007669"/>
    <property type="project" value="InterPro"/>
</dbReference>
<keyword evidence="4 10" id="KW-0378">Hydrolase</keyword>
<dbReference type="HOGENOM" id="CLU_027539_0_1_5"/>
<dbReference type="NCBIfam" id="TIGR00633">
    <property type="entry name" value="xth"/>
    <property type="match status" value="1"/>
</dbReference>
<feature type="site" description="Transition state stabilizer" evidence="8">
    <location>
        <position position="154"/>
    </location>
</feature>
<keyword evidence="5 7" id="KW-0460">Magnesium</keyword>
<dbReference type="GO" id="GO:0003677">
    <property type="term" value="F:DNA binding"/>
    <property type="evidence" value="ECO:0007669"/>
    <property type="project" value="InterPro"/>
</dbReference>
<organism evidence="10 11">
    <name type="scientific">Caulobacter vibrioides (strain NA1000 / CB15N)</name>
    <name type="common">Caulobacter crescentus</name>
    <dbReference type="NCBI Taxonomy" id="565050"/>
    <lineage>
        <taxon>Bacteria</taxon>
        <taxon>Pseudomonadati</taxon>
        <taxon>Pseudomonadota</taxon>
        <taxon>Alphaproteobacteria</taxon>
        <taxon>Caulobacterales</taxon>
        <taxon>Caulobacteraceae</taxon>
        <taxon>Caulobacter</taxon>
    </lineage>
</organism>
<dbReference type="GO" id="GO:0046872">
    <property type="term" value="F:metal ion binding"/>
    <property type="evidence" value="ECO:0007669"/>
    <property type="project" value="UniProtKB-KW"/>
</dbReference>
<evidence type="ECO:0000313" key="10">
    <source>
        <dbReference type="EMBL" id="ACL95555.1"/>
    </source>
</evidence>
<dbReference type="Proteomes" id="UP000001364">
    <property type="component" value="Chromosome"/>
</dbReference>
<dbReference type="PANTHER" id="PTHR43250">
    <property type="entry name" value="EXODEOXYRIBONUCLEASE III"/>
    <property type="match status" value="1"/>
</dbReference>
<dbReference type="AlphaFoldDB" id="A0A0H3C856"/>
<dbReference type="InterPro" id="IPR005135">
    <property type="entry name" value="Endo/exonuclease/phosphatase"/>
</dbReference>
<feature type="binding site" evidence="7">
    <location>
        <position position="7"/>
    </location>
    <ligand>
        <name>Mg(2+)</name>
        <dbReference type="ChEBI" id="CHEBI:18420"/>
        <label>1</label>
    </ligand>
</feature>
<evidence type="ECO:0000256" key="8">
    <source>
        <dbReference type="PIRSR" id="PIRSR604808-3"/>
    </source>
</evidence>
<feature type="binding site" evidence="7">
    <location>
        <position position="253"/>
    </location>
    <ligand>
        <name>Mg(2+)</name>
        <dbReference type="ChEBI" id="CHEBI:18420"/>
        <label>1</label>
    </ligand>
</feature>
<gene>
    <name evidence="10" type="ordered locus">CCNA_02090</name>
</gene>
<feature type="active site" evidence="6">
    <location>
        <position position="111"/>
    </location>
</feature>
<evidence type="ECO:0000256" key="6">
    <source>
        <dbReference type="PIRSR" id="PIRSR604808-1"/>
    </source>
</evidence>
<comment type="cofactor">
    <cofactor evidence="1">
        <name>Mn(2+)</name>
        <dbReference type="ChEBI" id="CHEBI:29035"/>
    </cofactor>
</comment>
<dbReference type="PROSITE" id="PS00728">
    <property type="entry name" value="AP_NUCLEASE_F1_3"/>
    <property type="match status" value="1"/>
</dbReference>
<dbReference type="SUPFAM" id="SSF56219">
    <property type="entry name" value="DNase I-like"/>
    <property type="match status" value="1"/>
</dbReference>
<dbReference type="CDD" id="cd09086">
    <property type="entry name" value="ExoIII-like_AP-endo"/>
    <property type="match status" value="1"/>
</dbReference>
<feature type="active site" description="Proton acceptor" evidence="6">
    <location>
        <position position="253"/>
    </location>
</feature>
<name>A0A0H3C856_CAUVN</name>
<dbReference type="InterPro" id="IPR036691">
    <property type="entry name" value="Endo/exonu/phosph_ase_sf"/>
</dbReference>
<dbReference type="GO" id="GO:0006281">
    <property type="term" value="P:DNA repair"/>
    <property type="evidence" value="ECO:0007669"/>
    <property type="project" value="InterPro"/>
</dbReference>
<keyword evidence="11" id="KW-1185">Reference proteome</keyword>
<accession>A0A0H3C856</accession>